<keyword evidence="1" id="KW-0645">Protease</keyword>
<feature type="binding site" evidence="1">
    <location>
        <position position="173"/>
    </location>
    <ligand>
        <name>Zn(2+)</name>
        <dbReference type="ChEBI" id="CHEBI:29105"/>
        <note>catalytic</note>
    </ligand>
</feature>
<organism evidence="3 4">
    <name type="scientific">Candidatus Nitrospira neomarina</name>
    <dbReference type="NCBI Taxonomy" id="3020899"/>
    <lineage>
        <taxon>Bacteria</taxon>
        <taxon>Pseudomonadati</taxon>
        <taxon>Nitrospirota</taxon>
        <taxon>Nitrospiria</taxon>
        <taxon>Nitrospirales</taxon>
        <taxon>Nitrospiraceae</taxon>
        <taxon>Nitrospira</taxon>
    </lineage>
</organism>
<dbReference type="RefSeq" id="WP_312748331.1">
    <property type="nucleotide sequence ID" value="NZ_CP116968.1"/>
</dbReference>
<dbReference type="GO" id="GO:0004222">
    <property type="term" value="F:metalloendopeptidase activity"/>
    <property type="evidence" value="ECO:0007669"/>
    <property type="project" value="UniProtKB-UniRule"/>
</dbReference>
<evidence type="ECO:0000313" key="4">
    <source>
        <dbReference type="Proteomes" id="UP001302494"/>
    </source>
</evidence>
<keyword evidence="1" id="KW-0479">Metal-binding</keyword>
<feature type="domain" description="Peptidase M12A" evidence="2">
    <location>
        <begin position="77"/>
        <end position="269"/>
    </location>
</feature>
<dbReference type="InterPro" id="IPR024079">
    <property type="entry name" value="MetalloPept_cat_dom_sf"/>
</dbReference>
<dbReference type="KEGG" id="nneo:PQG83_07780"/>
<feature type="binding site" evidence="1">
    <location>
        <position position="169"/>
    </location>
    <ligand>
        <name>Zn(2+)</name>
        <dbReference type="ChEBI" id="CHEBI:29105"/>
        <note>catalytic</note>
    </ligand>
</feature>
<dbReference type="SMART" id="SM00235">
    <property type="entry name" value="ZnMc"/>
    <property type="match status" value="1"/>
</dbReference>
<evidence type="ECO:0000313" key="3">
    <source>
        <dbReference type="EMBL" id="WNM63644.1"/>
    </source>
</evidence>
<dbReference type="GO" id="GO:0006508">
    <property type="term" value="P:proteolysis"/>
    <property type="evidence" value="ECO:0007669"/>
    <property type="project" value="UniProtKB-KW"/>
</dbReference>
<reference evidence="3 4" key="1">
    <citation type="submission" date="2023-01" db="EMBL/GenBank/DDBJ databases">
        <title>Cultivation and genomic characterization of new, ubiquitous marine nitrite-oxidizing bacteria from the Nitrospirales.</title>
        <authorList>
            <person name="Mueller A.J."/>
            <person name="Daebeler A."/>
            <person name="Herbold C.W."/>
            <person name="Kirkegaard R.H."/>
            <person name="Daims H."/>
        </authorList>
    </citation>
    <scope>NUCLEOTIDE SEQUENCE [LARGE SCALE GENOMIC DNA]</scope>
    <source>
        <strain evidence="3 4">DK</strain>
    </source>
</reference>
<gene>
    <name evidence="3" type="ORF">PQG83_07780</name>
</gene>
<comment type="cofactor">
    <cofactor evidence="1">
        <name>Zn(2+)</name>
        <dbReference type="ChEBI" id="CHEBI:29105"/>
    </cofactor>
    <text evidence="1">Binds 1 zinc ion per subunit.</text>
</comment>
<dbReference type="Proteomes" id="UP001302494">
    <property type="component" value="Chromosome"/>
</dbReference>
<keyword evidence="1" id="KW-0378">Hydrolase</keyword>
<dbReference type="GO" id="GO:0008270">
    <property type="term" value="F:zinc ion binding"/>
    <property type="evidence" value="ECO:0007669"/>
    <property type="project" value="UniProtKB-UniRule"/>
</dbReference>
<dbReference type="PROSITE" id="PS51864">
    <property type="entry name" value="ASTACIN"/>
    <property type="match status" value="1"/>
</dbReference>
<evidence type="ECO:0000259" key="2">
    <source>
        <dbReference type="PROSITE" id="PS51864"/>
    </source>
</evidence>
<protein>
    <submittedName>
        <fullName evidence="3">M12 family metallopeptidase</fullName>
    </submittedName>
</protein>
<dbReference type="NCBIfam" id="NF045530">
    <property type="entry name" value="LegP"/>
    <property type="match status" value="1"/>
</dbReference>
<sequence>MAKNEVLEEADVGLLAGEEVLTGYVSGNTFTNKPVQYTVVDGLAMFEGCIVLGTAEEMAAKTQAVEEGESTGIAHSVVISGDQYRWPNALVPYTIHTALPNKARVTNAIKHWTDNTNIRFVERTSSNASQYPNYVNFRVATGCWSQVGMQGGKQDIGLANGCSTGSTIHEIGHALGLWHAHSREDRDSFVTIKWANITAGKEHNFNQHITDGDDIGAYDYGSIMHYGGKAFSKNGQATIVPKQSGVILGQRSKLSKKDIAAIHSIYRTWHYNKTVSRVYTTQHAKNAHVYLSGVGYKKIDPKSNSGVTNMLSGFCEALANNRKVHVYMDGGSIYRMQLV</sequence>
<dbReference type="EMBL" id="CP116968">
    <property type="protein sequence ID" value="WNM63644.1"/>
    <property type="molecule type" value="Genomic_DNA"/>
</dbReference>
<dbReference type="InterPro" id="IPR001506">
    <property type="entry name" value="Peptidase_M12A"/>
</dbReference>
<dbReference type="Gene3D" id="3.40.390.10">
    <property type="entry name" value="Collagenase (Catalytic Domain)"/>
    <property type="match status" value="1"/>
</dbReference>
<dbReference type="PRINTS" id="PR00480">
    <property type="entry name" value="ASTACIN"/>
</dbReference>
<dbReference type="CDD" id="cd04280">
    <property type="entry name" value="ZnMc_astacin_like"/>
    <property type="match status" value="1"/>
</dbReference>
<keyword evidence="1" id="KW-0862">Zinc</keyword>
<dbReference type="PANTHER" id="PTHR10127">
    <property type="entry name" value="DISCOIDIN, CUB, EGF, LAMININ , AND ZINC METALLOPROTEASE DOMAIN CONTAINING"/>
    <property type="match status" value="1"/>
</dbReference>
<dbReference type="PANTHER" id="PTHR10127:SF850">
    <property type="entry name" value="METALLOENDOPEPTIDASE"/>
    <property type="match status" value="1"/>
</dbReference>
<keyword evidence="4" id="KW-1185">Reference proteome</keyword>
<dbReference type="AlphaFoldDB" id="A0AA96K4S1"/>
<feature type="active site" evidence="1">
    <location>
        <position position="170"/>
    </location>
</feature>
<accession>A0AA96K4S1</accession>
<feature type="binding site" evidence="1">
    <location>
        <position position="179"/>
    </location>
    <ligand>
        <name>Zn(2+)</name>
        <dbReference type="ChEBI" id="CHEBI:29105"/>
        <note>catalytic</note>
    </ligand>
</feature>
<dbReference type="SUPFAM" id="SSF55486">
    <property type="entry name" value="Metalloproteases ('zincins'), catalytic domain"/>
    <property type="match status" value="1"/>
</dbReference>
<comment type="caution">
    <text evidence="1">Lacks conserved residue(s) required for the propagation of feature annotation.</text>
</comment>
<keyword evidence="1" id="KW-0482">Metalloprotease</keyword>
<proteinExistence type="predicted"/>
<evidence type="ECO:0000256" key="1">
    <source>
        <dbReference type="PROSITE-ProRule" id="PRU01211"/>
    </source>
</evidence>
<dbReference type="InterPro" id="IPR034035">
    <property type="entry name" value="Astacin-like_dom"/>
</dbReference>
<dbReference type="Pfam" id="PF01400">
    <property type="entry name" value="Astacin"/>
    <property type="match status" value="1"/>
</dbReference>
<dbReference type="InterPro" id="IPR006026">
    <property type="entry name" value="Peptidase_Metallo"/>
</dbReference>
<name>A0AA96K4S1_9BACT</name>